<accession>A0AAE0HNG5</accession>
<feature type="chain" id="PRO_5041918006" description="Secreted protein" evidence="1">
    <location>
        <begin position="31"/>
        <end position="74"/>
    </location>
</feature>
<keyword evidence="3" id="KW-1185">Reference proteome</keyword>
<evidence type="ECO:0000313" key="3">
    <source>
        <dbReference type="Proteomes" id="UP001278766"/>
    </source>
</evidence>
<reference evidence="2" key="2">
    <citation type="submission" date="2023-06" db="EMBL/GenBank/DDBJ databases">
        <authorList>
            <consortium name="Lawrence Berkeley National Laboratory"/>
            <person name="Haridas S."/>
            <person name="Hensen N."/>
            <person name="Bonometti L."/>
            <person name="Westerberg I."/>
            <person name="Brannstrom I.O."/>
            <person name="Guillou S."/>
            <person name="Cros-Aarteil S."/>
            <person name="Calhoun S."/>
            <person name="Kuo A."/>
            <person name="Mondo S."/>
            <person name="Pangilinan J."/>
            <person name="Riley R."/>
            <person name="Labutti K."/>
            <person name="Andreopoulos B."/>
            <person name="Lipzen A."/>
            <person name="Chen C."/>
            <person name="Yanf M."/>
            <person name="Daum C."/>
            <person name="Ng V."/>
            <person name="Clum A."/>
            <person name="Steindorff A."/>
            <person name="Ohm R."/>
            <person name="Martin F."/>
            <person name="Silar P."/>
            <person name="Natvig D."/>
            <person name="Lalanne C."/>
            <person name="Gautier V."/>
            <person name="Ament-Velasquez S.L."/>
            <person name="Kruys A."/>
            <person name="Hutchinson M.I."/>
            <person name="Powell A.J."/>
            <person name="Barry K."/>
            <person name="Miller A.N."/>
            <person name="Grigoriev I.V."/>
            <person name="Debuchy R."/>
            <person name="Gladieux P."/>
            <person name="Thoren M.H."/>
            <person name="Johannesson H."/>
        </authorList>
    </citation>
    <scope>NUCLEOTIDE SEQUENCE</scope>
    <source>
        <strain evidence="2">CBS 168.71</strain>
    </source>
</reference>
<evidence type="ECO:0000313" key="2">
    <source>
        <dbReference type="EMBL" id="KAK3299812.1"/>
    </source>
</evidence>
<comment type="caution">
    <text evidence="2">The sequence shown here is derived from an EMBL/GenBank/DDBJ whole genome shotgun (WGS) entry which is preliminary data.</text>
</comment>
<name>A0AAE0HNG5_9PEZI</name>
<keyword evidence="1" id="KW-0732">Signal</keyword>
<dbReference type="Proteomes" id="UP001278766">
    <property type="component" value="Unassembled WGS sequence"/>
</dbReference>
<feature type="signal peptide" evidence="1">
    <location>
        <begin position="1"/>
        <end position="30"/>
    </location>
</feature>
<evidence type="ECO:0008006" key="4">
    <source>
        <dbReference type="Google" id="ProtNLM"/>
    </source>
</evidence>
<dbReference type="AlphaFoldDB" id="A0AAE0HNG5"/>
<proteinExistence type="predicted"/>
<sequence>MALAVCVRSLALHAWLIMPYLAPWVGPGCAEKKLMRNGGVGEDVSLCRRFVVIRLDCTWQLRRRTILSERGGEW</sequence>
<dbReference type="RefSeq" id="XP_062663326.1">
    <property type="nucleotide sequence ID" value="XM_062802631.1"/>
</dbReference>
<evidence type="ECO:0000256" key="1">
    <source>
        <dbReference type="SAM" id="SignalP"/>
    </source>
</evidence>
<organism evidence="2 3">
    <name type="scientific">Chaetomium fimeti</name>
    <dbReference type="NCBI Taxonomy" id="1854472"/>
    <lineage>
        <taxon>Eukaryota</taxon>
        <taxon>Fungi</taxon>
        <taxon>Dikarya</taxon>
        <taxon>Ascomycota</taxon>
        <taxon>Pezizomycotina</taxon>
        <taxon>Sordariomycetes</taxon>
        <taxon>Sordariomycetidae</taxon>
        <taxon>Sordariales</taxon>
        <taxon>Chaetomiaceae</taxon>
        <taxon>Chaetomium</taxon>
    </lineage>
</organism>
<reference evidence="2" key="1">
    <citation type="journal article" date="2023" name="Mol. Phylogenet. Evol.">
        <title>Genome-scale phylogeny and comparative genomics of the fungal order Sordariales.</title>
        <authorList>
            <person name="Hensen N."/>
            <person name="Bonometti L."/>
            <person name="Westerberg I."/>
            <person name="Brannstrom I.O."/>
            <person name="Guillou S."/>
            <person name="Cros-Aarteil S."/>
            <person name="Calhoun S."/>
            <person name="Haridas S."/>
            <person name="Kuo A."/>
            <person name="Mondo S."/>
            <person name="Pangilinan J."/>
            <person name="Riley R."/>
            <person name="LaButti K."/>
            <person name="Andreopoulos B."/>
            <person name="Lipzen A."/>
            <person name="Chen C."/>
            <person name="Yan M."/>
            <person name="Daum C."/>
            <person name="Ng V."/>
            <person name="Clum A."/>
            <person name="Steindorff A."/>
            <person name="Ohm R.A."/>
            <person name="Martin F."/>
            <person name="Silar P."/>
            <person name="Natvig D.O."/>
            <person name="Lalanne C."/>
            <person name="Gautier V."/>
            <person name="Ament-Velasquez S.L."/>
            <person name="Kruys A."/>
            <person name="Hutchinson M.I."/>
            <person name="Powell A.J."/>
            <person name="Barry K."/>
            <person name="Miller A.N."/>
            <person name="Grigoriev I.V."/>
            <person name="Debuchy R."/>
            <person name="Gladieux P."/>
            <person name="Hiltunen Thoren M."/>
            <person name="Johannesson H."/>
        </authorList>
    </citation>
    <scope>NUCLEOTIDE SEQUENCE</scope>
    <source>
        <strain evidence="2">CBS 168.71</strain>
    </source>
</reference>
<protein>
    <recommendedName>
        <fullName evidence="4">Secreted protein</fullName>
    </recommendedName>
</protein>
<dbReference type="GeneID" id="87839579"/>
<gene>
    <name evidence="2" type="ORF">B0H64DRAFT_379211</name>
</gene>
<dbReference type="EMBL" id="JAUEPN010000001">
    <property type="protein sequence ID" value="KAK3299812.1"/>
    <property type="molecule type" value="Genomic_DNA"/>
</dbReference>